<proteinExistence type="predicted"/>
<name>A0ABD5S387_9EURY</name>
<keyword evidence="3" id="KW-1185">Reference proteome</keyword>
<dbReference type="Gene3D" id="1.10.287.1080">
    <property type="entry name" value="MazG-like"/>
    <property type="match status" value="1"/>
</dbReference>
<reference evidence="2 3" key="1">
    <citation type="journal article" date="2019" name="Int. J. Syst. Evol. Microbiol.">
        <title>The Global Catalogue of Microorganisms (GCM) 10K type strain sequencing project: providing services to taxonomists for standard genome sequencing and annotation.</title>
        <authorList>
            <consortium name="The Broad Institute Genomics Platform"/>
            <consortium name="The Broad Institute Genome Sequencing Center for Infectious Disease"/>
            <person name="Wu L."/>
            <person name="Ma J."/>
        </authorList>
    </citation>
    <scope>NUCLEOTIDE SEQUENCE [LARGE SCALE GENOMIC DNA]</scope>
    <source>
        <strain evidence="2 3">NBRC 111368</strain>
    </source>
</reference>
<evidence type="ECO:0000313" key="3">
    <source>
        <dbReference type="Proteomes" id="UP001596328"/>
    </source>
</evidence>
<dbReference type="SUPFAM" id="SSF101386">
    <property type="entry name" value="all-alpha NTP pyrophosphatases"/>
    <property type="match status" value="1"/>
</dbReference>
<gene>
    <name evidence="2" type="ORF">ACFQE1_17190</name>
</gene>
<dbReference type="EMBL" id="JBHSWU010000868">
    <property type="protein sequence ID" value="MFC6726066.1"/>
    <property type="molecule type" value="Genomic_DNA"/>
</dbReference>
<feature type="domain" description="NTP pyrophosphohydrolase MazG-like" evidence="1">
    <location>
        <begin position="25"/>
        <end position="91"/>
    </location>
</feature>
<dbReference type="Pfam" id="PF03819">
    <property type="entry name" value="MazG"/>
    <property type="match status" value="1"/>
</dbReference>
<dbReference type="InterPro" id="IPR004518">
    <property type="entry name" value="MazG-like_dom"/>
</dbReference>
<sequence length="101" mass="11043">MDAQTRVREFCEEHDVEGRPEFQLLDLASEVGELAKDACESTDWGASPDEIDVADDEFGDVLFSLVTVAESLDVDLDDALDEALAKYERRIDETGDASSGA</sequence>
<dbReference type="CDD" id="cd11523">
    <property type="entry name" value="NTP-PPase"/>
    <property type="match status" value="1"/>
</dbReference>
<accession>A0ABD5S387</accession>
<comment type="caution">
    <text evidence="2">The sequence shown here is derived from an EMBL/GenBank/DDBJ whole genome shotgun (WGS) entry which is preliminary data.</text>
</comment>
<dbReference type="AlphaFoldDB" id="A0ABD5S387"/>
<organism evidence="2 3">
    <name type="scientific">Halobium palmae</name>
    <dbReference type="NCBI Taxonomy" id="1776492"/>
    <lineage>
        <taxon>Archaea</taxon>
        <taxon>Methanobacteriati</taxon>
        <taxon>Methanobacteriota</taxon>
        <taxon>Stenosarchaea group</taxon>
        <taxon>Halobacteria</taxon>
        <taxon>Halobacteriales</taxon>
        <taxon>Haloferacaceae</taxon>
        <taxon>Halobium</taxon>
    </lineage>
</organism>
<evidence type="ECO:0000313" key="2">
    <source>
        <dbReference type="EMBL" id="MFC6726066.1"/>
    </source>
</evidence>
<protein>
    <submittedName>
        <fullName evidence="2">MazG-like family protein</fullName>
    </submittedName>
</protein>
<dbReference type="Proteomes" id="UP001596328">
    <property type="component" value="Unassembled WGS sequence"/>
</dbReference>
<evidence type="ECO:0000259" key="1">
    <source>
        <dbReference type="Pfam" id="PF03819"/>
    </source>
</evidence>